<accession>A0A1G1W9U2</accession>
<dbReference type="InterPro" id="IPR001509">
    <property type="entry name" value="Epimerase_deHydtase"/>
</dbReference>
<dbReference type="Gene3D" id="3.40.50.720">
    <property type="entry name" value="NAD(P)-binding Rossmann-like Domain"/>
    <property type="match status" value="1"/>
</dbReference>
<dbReference type="Gene3D" id="3.90.25.10">
    <property type="entry name" value="UDP-galactose 4-epimerase, domain 1"/>
    <property type="match status" value="1"/>
</dbReference>
<reference evidence="2 3" key="1">
    <citation type="journal article" date="2016" name="Nat. Commun.">
        <title>Thousands of microbial genomes shed light on interconnected biogeochemical processes in an aquifer system.</title>
        <authorList>
            <person name="Anantharaman K."/>
            <person name="Brown C.T."/>
            <person name="Hug L.A."/>
            <person name="Sharon I."/>
            <person name="Castelle C.J."/>
            <person name="Probst A.J."/>
            <person name="Thomas B.C."/>
            <person name="Singh A."/>
            <person name="Wilkins M.J."/>
            <person name="Karaoz U."/>
            <person name="Brodie E.L."/>
            <person name="Williams K.H."/>
            <person name="Hubbard S.S."/>
            <person name="Banfield J.F."/>
        </authorList>
    </citation>
    <scope>NUCLEOTIDE SEQUENCE [LARGE SCALE GENOMIC DNA]</scope>
</reference>
<dbReference type="Pfam" id="PF01370">
    <property type="entry name" value="Epimerase"/>
    <property type="match status" value="1"/>
</dbReference>
<protein>
    <submittedName>
        <fullName evidence="2">GDP-fucose synthetase</fullName>
    </submittedName>
</protein>
<comment type="caution">
    <text evidence="2">The sequence shown here is derived from an EMBL/GenBank/DDBJ whole genome shotgun (WGS) entry which is preliminary data.</text>
</comment>
<dbReference type="AlphaFoldDB" id="A0A1G1W9U2"/>
<dbReference type="SUPFAM" id="SSF51735">
    <property type="entry name" value="NAD(P)-binding Rossmann-fold domains"/>
    <property type="match status" value="1"/>
</dbReference>
<feature type="domain" description="NAD-dependent epimerase/dehydratase" evidence="1">
    <location>
        <begin position="14"/>
        <end position="211"/>
    </location>
</feature>
<evidence type="ECO:0000259" key="1">
    <source>
        <dbReference type="Pfam" id="PF01370"/>
    </source>
</evidence>
<feature type="non-terminal residue" evidence="2">
    <location>
        <position position="1"/>
    </location>
</feature>
<dbReference type="InterPro" id="IPR036291">
    <property type="entry name" value="NAD(P)-bd_dom_sf"/>
</dbReference>
<dbReference type="EMBL" id="MHCO01000015">
    <property type="protein sequence ID" value="OGY24443.1"/>
    <property type="molecule type" value="Genomic_DNA"/>
</dbReference>
<sequence length="279" mass="31234">FDRGVSKENVFVPRSKEVDLRKKENCVAVVRGQDIVIHLAGTTGGIAFHKEHPAQTFYDNLMMGVELMEAARNACVEKFVTIGSATEYPEHAPLPFKEENLWLGPSEEIHVPYAIAKKMLLVQAQAYRKQYGFNGIHLLMANMYGPGDAKSSFVLPTLVKRIRVAEEKNTGFIEVWGTGKATRDFLYVEDAAEGIILATEKYESSQPVNIASGEEISIREAVITLARLMNFKGEVRWDATKPDGQLRRMLDAGRAEKEFGFRAPTDFDTGIKKTLQSYL</sequence>
<dbReference type="Proteomes" id="UP000178493">
    <property type="component" value="Unassembled WGS sequence"/>
</dbReference>
<dbReference type="PANTHER" id="PTHR43238:SF1">
    <property type="entry name" value="GDP-L-FUCOSE SYNTHASE"/>
    <property type="match status" value="1"/>
</dbReference>
<evidence type="ECO:0000313" key="2">
    <source>
        <dbReference type="EMBL" id="OGY24443.1"/>
    </source>
</evidence>
<proteinExistence type="predicted"/>
<dbReference type="PANTHER" id="PTHR43238">
    <property type="entry name" value="GDP-L-FUCOSE SYNTHASE"/>
    <property type="match status" value="1"/>
</dbReference>
<dbReference type="GO" id="GO:0050577">
    <property type="term" value="F:GDP-L-fucose synthase activity"/>
    <property type="evidence" value="ECO:0007669"/>
    <property type="project" value="TreeGrafter"/>
</dbReference>
<evidence type="ECO:0000313" key="3">
    <source>
        <dbReference type="Proteomes" id="UP000178493"/>
    </source>
</evidence>
<gene>
    <name evidence="2" type="ORF">A2126_00920</name>
</gene>
<organism evidence="2 3">
    <name type="scientific">Candidatus Woykebacteria bacterium GWB1_45_5</name>
    <dbReference type="NCBI Taxonomy" id="1802592"/>
    <lineage>
        <taxon>Bacteria</taxon>
        <taxon>Candidatus Woykeibacteriota</taxon>
    </lineage>
</organism>
<name>A0A1G1W9U2_9BACT</name>